<evidence type="ECO:0000256" key="8">
    <source>
        <dbReference type="SAM" id="MobiDB-lite"/>
    </source>
</evidence>
<evidence type="ECO:0000256" key="3">
    <source>
        <dbReference type="ARBA" id="ARBA00022448"/>
    </source>
</evidence>
<dbReference type="SUPFAM" id="SSF103473">
    <property type="entry name" value="MFS general substrate transporter"/>
    <property type="match status" value="1"/>
</dbReference>
<keyword evidence="4 9" id="KW-0812">Transmembrane</keyword>
<name>W7AH88_PLAVN</name>
<keyword evidence="6 9" id="KW-0472">Membrane</keyword>
<dbReference type="PANTHER" id="PTHR23512:SF3">
    <property type="entry name" value="MAJOR FACILITATOR SUPERFAMILY DOMAIN-CONTAINING PROTEIN 1"/>
    <property type="match status" value="1"/>
</dbReference>
<evidence type="ECO:0000256" key="7">
    <source>
        <dbReference type="ARBA" id="ARBA00023228"/>
    </source>
</evidence>
<dbReference type="EMBL" id="KI965397">
    <property type="protein sequence ID" value="EUD72782.1"/>
    <property type="molecule type" value="Genomic_DNA"/>
</dbReference>
<protein>
    <submittedName>
        <fullName evidence="10">Uncharacterized protein</fullName>
    </submittedName>
</protein>
<dbReference type="PANTHER" id="PTHR23512">
    <property type="entry name" value="MAJOR FACILITATOR SUPERFAMILY DOMAIN-CONTAINING PROTEIN 1"/>
    <property type="match status" value="1"/>
</dbReference>
<feature type="transmembrane region" description="Helical" evidence="9">
    <location>
        <begin position="814"/>
        <end position="838"/>
    </location>
</feature>
<evidence type="ECO:0000256" key="6">
    <source>
        <dbReference type="ARBA" id="ARBA00023136"/>
    </source>
</evidence>
<dbReference type="AlphaFoldDB" id="W7AH88"/>
<keyword evidence="7" id="KW-0458">Lysosome</keyword>
<evidence type="ECO:0000256" key="4">
    <source>
        <dbReference type="ARBA" id="ARBA00022692"/>
    </source>
</evidence>
<feature type="transmembrane region" description="Helical" evidence="9">
    <location>
        <begin position="139"/>
        <end position="159"/>
    </location>
</feature>
<evidence type="ECO:0000313" key="10">
    <source>
        <dbReference type="EMBL" id="EUD72782.1"/>
    </source>
</evidence>
<accession>W7AH88</accession>
<proteinExistence type="inferred from homology"/>
<dbReference type="InterPro" id="IPR052187">
    <property type="entry name" value="MFSD1"/>
</dbReference>
<evidence type="ECO:0000256" key="9">
    <source>
        <dbReference type="SAM" id="Phobius"/>
    </source>
</evidence>
<feature type="transmembrane region" description="Helical" evidence="9">
    <location>
        <begin position="784"/>
        <end position="807"/>
    </location>
</feature>
<evidence type="ECO:0000256" key="5">
    <source>
        <dbReference type="ARBA" id="ARBA00022989"/>
    </source>
</evidence>
<feature type="transmembrane region" description="Helical" evidence="9">
    <location>
        <begin position="250"/>
        <end position="268"/>
    </location>
</feature>
<feature type="compositionally biased region" description="Low complexity" evidence="8">
    <location>
        <begin position="26"/>
        <end position="36"/>
    </location>
</feature>
<dbReference type="eggNOG" id="ENOG502QWYA">
    <property type="taxonomic scope" value="Eukaryota"/>
</dbReference>
<feature type="transmembrane region" description="Helical" evidence="9">
    <location>
        <begin position="275"/>
        <end position="301"/>
    </location>
</feature>
<comment type="similarity">
    <text evidence="2">Belongs to the major facilitator superfamily.</text>
</comment>
<dbReference type="GO" id="GO:0005765">
    <property type="term" value="C:lysosomal membrane"/>
    <property type="evidence" value="ECO:0007669"/>
    <property type="project" value="UniProtKB-SubCell"/>
</dbReference>
<dbReference type="Proteomes" id="UP000030659">
    <property type="component" value="Unassembled WGS sequence"/>
</dbReference>
<gene>
    <name evidence="10" type="ORF">YYG_01782</name>
</gene>
<feature type="region of interest" description="Disordered" evidence="8">
    <location>
        <begin position="26"/>
        <end position="45"/>
    </location>
</feature>
<dbReference type="InterPro" id="IPR036259">
    <property type="entry name" value="MFS_trans_sf"/>
</dbReference>
<comment type="subcellular location">
    <subcellularLocation>
        <location evidence="1">Lysosome membrane</location>
        <topology evidence="1">Multi-pass membrane protein</topology>
    </subcellularLocation>
</comment>
<feature type="transmembrane region" description="Helical" evidence="9">
    <location>
        <begin position="758"/>
        <end position="778"/>
    </location>
</feature>
<feature type="transmembrane region" description="Helical" evidence="9">
    <location>
        <begin position="321"/>
        <end position="341"/>
    </location>
</feature>
<sequence length="1031" mass="120784">MLTSSHEKNSNNNNEYNVRANINNNQSSKISKQQNNDNVSNYTHRNSNYYDKYPEILKDQFHIDSSDMLRQNSNDQNTYEKYYTINMSNSYNNDSSKLNNHSIYLYSNALSLIYISSLVTYIFILFFDLSKKKYMLSSLYIINLISHSVIFFILNSIQINNTSVTNNNYHAYKHMNIINAENVLQEKDYYEFTRKQINLFFHNNLKNNFTHTYVDNFVNLPYYSNKMDTSCLYSNMDETTVNNDIYNTNHFTLLYLFIIISSVCSAYIKIYQKNILYCIFYLNLGFITSLLILMNSIFKIMAHSLNYIMSNNNMKTNISDYILMFSFIDMFGLFTIFIFSYKWSNQNKLWINLSTIFYNYKYTCFYINETYYLYSTDKDIDNIIAQIDMCKDPNVDITFSAYINIEKSIFYDFFLKNKNKENKLNIIEIKDKNFKITTTYNTKNVQHNEKDKPIFEDVENPDITPSYNRKKKHSHTIKPYKIHVETINTNLFEDMENLTDIEKEENNQIVINKSGINNNAIPDIEDNQIPIPSINNSLNKDNPYSNYENINDKNDIFNLPCEKSSITDKKINDVYLSSNSNIKDKIEDVKNDNKINKNSLNINTETHINFEINPSINNNSNKNSNDLITNIKCKQSIIEDEFEKPINIPEEEIEENKNSLLVPDHNEDDKYIDYENYKLSYKNYNSPLFIKRDKEINNIQNDFIISQYIKAIFSSFTYYFFFFIFIYAFLLSIMHIFVNYFFYIYLFVFNINIYVSNIYTIIMTFVSLIAIPFSGYIIDNIGSFLFLLLCSSFFILIAISGTIYCCIFNLRSEVIAFISFNLIGISESIIPTVIISQIPTHLCVKKNEDITAAFAIFELVSMLIVSINNYMFGYFLVNKANKDSQNTNNENKFNKIQLSDLKSTDKKEKSIATKVILSLSELRGVNLPELENGDVYFFCTAIFDNQDVKSSMEKSNYNSPLVKGQYLSNSYALDFESEIVLKIPEDAVFVRCYVSHLSSAEIDGKRSIKLEGIGYTDPFVVQECHVRKNKK</sequence>
<keyword evidence="5 9" id="KW-1133">Transmembrane helix</keyword>
<organism evidence="10 11">
    <name type="scientific">Plasmodium vinckei petteri</name>
    <dbReference type="NCBI Taxonomy" id="138298"/>
    <lineage>
        <taxon>Eukaryota</taxon>
        <taxon>Sar</taxon>
        <taxon>Alveolata</taxon>
        <taxon>Apicomplexa</taxon>
        <taxon>Aconoidasida</taxon>
        <taxon>Haemosporida</taxon>
        <taxon>Plasmodiidae</taxon>
        <taxon>Plasmodium</taxon>
        <taxon>Plasmodium (Vinckeia)</taxon>
    </lineage>
</organism>
<keyword evidence="3" id="KW-0813">Transport</keyword>
<evidence type="ECO:0000313" key="11">
    <source>
        <dbReference type="Proteomes" id="UP000030659"/>
    </source>
</evidence>
<evidence type="ECO:0000256" key="2">
    <source>
        <dbReference type="ARBA" id="ARBA00008335"/>
    </source>
</evidence>
<feature type="transmembrane region" description="Helical" evidence="9">
    <location>
        <begin position="850"/>
        <end position="877"/>
    </location>
</feature>
<dbReference type="Gene3D" id="1.20.1250.20">
    <property type="entry name" value="MFS general substrate transporter like domains"/>
    <property type="match status" value="1"/>
</dbReference>
<evidence type="ECO:0000256" key="1">
    <source>
        <dbReference type="ARBA" id="ARBA00004155"/>
    </source>
</evidence>
<reference evidence="10 11" key="1">
    <citation type="submission" date="2013-02" db="EMBL/GenBank/DDBJ databases">
        <title>The Genome Sequence of Plasmodium vinckei petteri CR.</title>
        <authorList>
            <consortium name="The Broad Institute Genome Sequencing Platform"/>
            <consortium name="The Broad Institute Genome Sequencing Center for Infectious Disease"/>
            <person name="Neafsey D."/>
            <person name="Cheeseman I."/>
            <person name="Volkman S."/>
            <person name="Adams J."/>
            <person name="Walker B."/>
            <person name="Young S.K."/>
            <person name="Zeng Q."/>
            <person name="Gargeya S."/>
            <person name="Fitzgerald M."/>
            <person name="Haas B."/>
            <person name="Abouelleil A."/>
            <person name="Alvarado L."/>
            <person name="Arachchi H.M."/>
            <person name="Berlin A.M."/>
            <person name="Chapman S.B."/>
            <person name="Dewar J."/>
            <person name="Goldberg J."/>
            <person name="Griggs A."/>
            <person name="Gujja S."/>
            <person name="Hansen M."/>
            <person name="Howarth C."/>
            <person name="Imamovic A."/>
            <person name="Larimer J."/>
            <person name="McCowan C."/>
            <person name="Murphy C."/>
            <person name="Neiman D."/>
            <person name="Pearson M."/>
            <person name="Priest M."/>
            <person name="Roberts A."/>
            <person name="Saif S."/>
            <person name="Shea T."/>
            <person name="Sisk P."/>
            <person name="Sykes S."/>
            <person name="Wortman J."/>
            <person name="Nusbaum C."/>
            <person name="Birren B."/>
        </authorList>
    </citation>
    <scope>NUCLEOTIDE SEQUENCE [LARGE SCALE GENOMIC DNA]</scope>
    <source>
        <strain evidence="10 11">CR</strain>
    </source>
</reference>
<feature type="transmembrane region" description="Helical" evidence="9">
    <location>
        <begin position="103"/>
        <end position="127"/>
    </location>
</feature>